<comment type="subunit">
    <text evidence="3 4">Monomer.</text>
</comment>
<dbReference type="PROSITE" id="PS00938">
    <property type="entry name" value="IF3"/>
    <property type="match status" value="1"/>
</dbReference>
<keyword evidence="2 3" id="KW-0648">Protein biosynthesis</keyword>
<evidence type="ECO:0000259" key="6">
    <source>
        <dbReference type="Pfam" id="PF05198"/>
    </source>
</evidence>
<dbReference type="FunFam" id="3.30.110.10:FF:000001">
    <property type="entry name" value="Translation initiation factor IF-3"/>
    <property type="match status" value="1"/>
</dbReference>
<dbReference type="AlphaFoldDB" id="A0A8E7PGM4"/>
<reference evidence="7" key="1">
    <citation type="submission" date="2019-07" db="EMBL/GenBank/DDBJ databases">
        <authorList>
            <person name="Zhang J."/>
            <person name="Liu T."/>
        </authorList>
    </citation>
    <scope>NUCLEOTIDE SEQUENCE</scope>
</reference>
<dbReference type="GO" id="GO:0009507">
    <property type="term" value="C:chloroplast"/>
    <property type="evidence" value="ECO:0007669"/>
    <property type="project" value="UniProtKB-SubCell"/>
</dbReference>
<name>A0A8E7PGM4_9FLOR</name>
<keyword evidence="3" id="KW-0963">Cytoplasm</keyword>
<protein>
    <recommendedName>
        <fullName evidence="3 4">Translation initiation factor IF-3</fullName>
    </recommendedName>
</protein>
<reference evidence="7" key="2">
    <citation type="journal article" date="2021" name="Genomics">
        <title>Comparative analysis of mitochondrial genomes of Nirvanini and Evacanthini (Hemiptera: Cicadellidae) reveals an explicit evolutionary relationship.</title>
        <authorList>
            <person name="Du Y."/>
            <person name="Liang Z."/>
            <person name="Dietrich C.H."/>
            <person name="Dai W."/>
        </authorList>
    </citation>
    <scope>NUCLEOTIDE SEQUENCE</scope>
</reference>
<evidence type="ECO:0000256" key="3">
    <source>
        <dbReference type="HAMAP-Rule" id="MF_00080"/>
    </source>
</evidence>
<accession>A0A8E7PGM4</accession>
<dbReference type="InterPro" id="IPR019815">
    <property type="entry name" value="Translation_initiation_fac_3_C"/>
</dbReference>
<dbReference type="GO" id="GO:0016020">
    <property type="term" value="C:membrane"/>
    <property type="evidence" value="ECO:0007669"/>
    <property type="project" value="TreeGrafter"/>
</dbReference>
<dbReference type="InterPro" id="IPR019813">
    <property type="entry name" value="Translation_initiation_fac3_CS"/>
</dbReference>
<comment type="function">
    <text evidence="3 4">IF-3 binds to the 30S ribosomal subunit and shifts the equilibrium between 70S ribosomes and their 50S and 30S subunits in favor of the free subunits, thus enhancing the availability of 30S subunits on which protein synthesis initiation begins.</text>
</comment>
<dbReference type="Pfam" id="PF00707">
    <property type="entry name" value="IF3_C"/>
    <property type="match status" value="1"/>
</dbReference>
<evidence type="ECO:0000313" key="7">
    <source>
        <dbReference type="EMBL" id="QVY58165.1"/>
    </source>
</evidence>
<dbReference type="NCBIfam" id="TIGR00168">
    <property type="entry name" value="infC"/>
    <property type="match status" value="1"/>
</dbReference>
<evidence type="ECO:0000259" key="5">
    <source>
        <dbReference type="Pfam" id="PF00707"/>
    </source>
</evidence>
<gene>
    <name evidence="3 7" type="primary">infC</name>
</gene>
<dbReference type="InterPro" id="IPR001288">
    <property type="entry name" value="Translation_initiation_fac_3"/>
</dbReference>
<comment type="subcellular location">
    <subcellularLocation>
        <location evidence="3">Cytoplasm</location>
    </subcellularLocation>
    <subcellularLocation>
        <location evidence="4">Plastid</location>
        <location evidence="4">Chloroplast</location>
    </subcellularLocation>
</comment>
<feature type="domain" description="Translation initiation factor 3 N-terminal" evidence="6">
    <location>
        <begin position="18"/>
        <end position="87"/>
    </location>
</feature>
<dbReference type="GO" id="GO:0005829">
    <property type="term" value="C:cytosol"/>
    <property type="evidence" value="ECO:0007669"/>
    <property type="project" value="TreeGrafter"/>
</dbReference>
<dbReference type="PANTHER" id="PTHR10938:SF0">
    <property type="entry name" value="TRANSLATION INITIATION FACTOR IF-3, MITOCHONDRIAL"/>
    <property type="match status" value="1"/>
</dbReference>
<sequence>MLEKSNKVKKRNNDYPMINERIKYAKVRLIDVNGEQLGIYSSVDAFQVALQEGLDLVMISDRSDPPVCRIVDYGKYKFIQEKKAKEARKKQNNTALKEVKMRYKIEEHDYQVRINQALRFLQAGHKVKTTITFRGREIQHINLAIELLNKMAKDLKHLSDIQQLPSKEGKQIIMILSPKKHGS</sequence>
<dbReference type="InterPro" id="IPR019814">
    <property type="entry name" value="Translation_initiation_fac_3_N"/>
</dbReference>
<dbReference type="Pfam" id="PF05198">
    <property type="entry name" value="IF3_N"/>
    <property type="match status" value="1"/>
</dbReference>
<dbReference type="PANTHER" id="PTHR10938">
    <property type="entry name" value="TRANSLATION INITIATION FACTOR IF-3"/>
    <property type="match status" value="1"/>
</dbReference>
<proteinExistence type="inferred from homology"/>
<feature type="domain" description="Translation initiation factor 3 C-terminal" evidence="5">
    <location>
        <begin position="95"/>
        <end position="179"/>
    </location>
</feature>
<dbReference type="GO" id="GO:0003743">
    <property type="term" value="F:translation initiation factor activity"/>
    <property type="evidence" value="ECO:0007669"/>
    <property type="project" value="UniProtKB-UniRule"/>
</dbReference>
<dbReference type="GO" id="GO:0032790">
    <property type="term" value="P:ribosome disassembly"/>
    <property type="evidence" value="ECO:0007669"/>
    <property type="project" value="TreeGrafter"/>
</dbReference>
<dbReference type="GO" id="GO:0043022">
    <property type="term" value="F:ribosome binding"/>
    <property type="evidence" value="ECO:0007669"/>
    <property type="project" value="TreeGrafter"/>
</dbReference>
<keyword evidence="7" id="KW-0934">Plastid</keyword>
<organism evidence="7">
    <name type="scientific">Eucheuma denticulatum</name>
    <dbReference type="NCBI Taxonomy" id="305493"/>
    <lineage>
        <taxon>Eukaryota</taxon>
        <taxon>Rhodophyta</taxon>
        <taxon>Florideophyceae</taxon>
        <taxon>Rhodymeniophycidae</taxon>
        <taxon>Gigartinales</taxon>
        <taxon>Solieriaceae</taxon>
        <taxon>Eucheuma</taxon>
    </lineage>
</organism>
<geneLocation type="plastid" evidence="7"/>
<dbReference type="HAMAP" id="MF_00080">
    <property type="entry name" value="IF_3"/>
    <property type="match status" value="1"/>
</dbReference>
<keyword evidence="1 3" id="KW-0396">Initiation factor</keyword>
<comment type="similarity">
    <text evidence="3 4">Belongs to the IF-3 family.</text>
</comment>
<evidence type="ECO:0000256" key="4">
    <source>
        <dbReference type="RuleBase" id="RU000646"/>
    </source>
</evidence>
<dbReference type="EMBL" id="MN240357">
    <property type="protein sequence ID" value="QVY58165.1"/>
    <property type="molecule type" value="Genomic_DNA"/>
</dbReference>
<evidence type="ECO:0000256" key="2">
    <source>
        <dbReference type="ARBA" id="ARBA00022917"/>
    </source>
</evidence>
<evidence type="ECO:0000256" key="1">
    <source>
        <dbReference type="ARBA" id="ARBA00022540"/>
    </source>
</evidence>